<reference evidence="7 8" key="1">
    <citation type="submission" date="2016-08" db="EMBL/GenBank/DDBJ databases">
        <authorList>
            <person name="Seilhamer J.J."/>
        </authorList>
    </citation>
    <scope>NUCLEOTIDE SEQUENCE [LARGE SCALE GENOMIC DNA]</scope>
    <source>
        <strain evidence="7 8">SDA_GO95</strain>
    </source>
</reference>
<dbReference type="InterPro" id="IPR041916">
    <property type="entry name" value="Anti_sigma_zinc_sf"/>
</dbReference>
<protein>
    <recommendedName>
        <fullName evidence="2">Anti-sigma-W factor RsiW</fullName>
    </recommendedName>
</protein>
<accession>A0A1G4EG74</accession>
<gene>
    <name evidence="7" type="ORF">BWGO95_01034</name>
</gene>
<dbReference type="Pfam" id="PF13800">
    <property type="entry name" value="Sigma_reg_N"/>
    <property type="match status" value="1"/>
</dbReference>
<evidence type="ECO:0000256" key="1">
    <source>
        <dbReference type="ARBA" id="ARBA00024353"/>
    </source>
</evidence>
<dbReference type="Pfam" id="PF13791">
    <property type="entry name" value="Sigma_reg_C"/>
    <property type="match status" value="1"/>
</dbReference>
<dbReference type="InterPro" id="IPR029101">
    <property type="entry name" value="Sigma_reg_N"/>
</dbReference>
<dbReference type="Proteomes" id="UP000195696">
    <property type="component" value="Unassembled WGS sequence"/>
</dbReference>
<organism evidence="7 8">
    <name type="scientific">Bacillus mycoides</name>
    <dbReference type="NCBI Taxonomy" id="1405"/>
    <lineage>
        <taxon>Bacteria</taxon>
        <taxon>Bacillati</taxon>
        <taxon>Bacillota</taxon>
        <taxon>Bacilli</taxon>
        <taxon>Bacillales</taxon>
        <taxon>Bacillaceae</taxon>
        <taxon>Bacillus</taxon>
        <taxon>Bacillus cereus group</taxon>
    </lineage>
</organism>
<dbReference type="AlphaFoldDB" id="A0A1G4EG74"/>
<feature type="domain" description="Putative zinc-finger" evidence="4">
    <location>
        <begin position="6"/>
        <end position="39"/>
    </location>
</feature>
<evidence type="ECO:0000259" key="5">
    <source>
        <dbReference type="Pfam" id="PF13791"/>
    </source>
</evidence>
<evidence type="ECO:0000313" key="7">
    <source>
        <dbReference type="EMBL" id="SCB66914.1"/>
    </source>
</evidence>
<keyword evidence="3" id="KW-1133">Transmembrane helix</keyword>
<evidence type="ECO:0000256" key="3">
    <source>
        <dbReference type="SAM" id="Phobius"/>
    </source>
</evidence>
<keyword evidence="3" id="KW-0812">Transmembrane</keyword>
<feature type="domain" description="Sigma factor regulator C-terminal" evidence="5">
    <location>
        <begin position="210"/>
        <end position="368"/>
    </location>
</feature>
<feature type="domain" description="Sigma factor regulator N-terminal" evidence="6">
    <location>
        <begin position="68"/>
        <end position="156"/>
    </location>
</feature>
<dbReference type="InterPro" id="IPR027383">
    <property type="entry name" value="Znf_put"/>
</dbReference>
<evidence type="ECO:0000259" key="4">
    <source>
        <dbReference type="Pfam" id="PF13490"/>
    </source>
</evidence>
<evidence type="ECO:0000259" key="6">
    <source>
        <dbReference type="Pfam" id="PF13800"/>
    </source>
</evidence>
<feature type="transmembrane region" description="Helical" evidence="3">
    <location>
        <begin position="77"/>
        <end position="100"/>
    </location>
</feature>
<proteinExistence type="inferred from homology"/>
<dbReference type="InterPro" id="IPR025672">
    <property type="entry name" value="Sigma_reg_C_dom"/>
</dbReference>
<dbReference type="EMBL" id="FMAK01000023">
    <property type="protein sequence ID" value="SCB66914.1"/>
    <property type="molecule type" value="Genomic_DNA"/>
</dbReference>
<evidence type="ECO:0000313" key="8">
    <source>
        <dbReference type="Proteomes" id="UP000195696"/>
    </source>
</evidence>
<sequence>MMQMGCAEFKNLWEKYADGTLTHDEQEKLESHIETCEECEVHLDELLAKSEPVKKKLPPKDLKVPFWRIKWKHRLQMFGFILSICIIIYMIGGVLSAFYFQANNDKRLEEIREVPSLALEATIPNSRVTGGGTSVETFFRTHSHFNLVKTVGKKEMPLGTLETKSFLSSLDVTNKSWMNTFYQPKLFFVHPKTEQGDYLKESSKKVWDTLAKVHEGTVAEVAISFDKPYTLQELEPLLYSVFEAQELPPTPAWYALDTGQEKTTAGNFILTGGEAIGFPEHVRFLNSETDTQKTQEDKVIEMMRILSTHKKTVSTVAMLPESELNLDKRYKYVKDNGVKVYGIVITGPSKELLKLQNSPHVRYATLGDIEVWNWFD</sequence>
<evidence type="ECO:0000256" key="2">
    <source>
        <dbReference type="ARBA" id="ARBA00024438"/>
    </source>
</evidence>
<dbReference type="Gene3D" id="1.10.10.1320">
    <property type="entry name" value="Anti-sigma factor, zinc-finger domain"/>
    <property type="match status" value="1"/>
</dbReference>
<comment type="similarity">
    <text evidence="1">Belongs to the zinc-associated anti-sigma factor (ZAS) superfamily. Anti-sigma-W factor family.</text>
</comment>
<keyword evidence="3" id="KW-0472">Membrane</keyword>
<name>A0A1G4EG74_BACMY</name>
<dbReference type="Pfam" id="PF13490">
    <property type="entry name" value="zf-HC2"/>
    <property type="match status" value="1"/>
</dbReference>